<dbReference type="Proteomes" id="UP000314294">
    <property type="component" value="Unassembled WGS sequence"/>
</dbReference>
<gene>
    <name evidence="2" type="ORF">EYF80_029528</name>
</gene>
<comment type="caution">
    <text evidence="2">The sequence shown here is derived from an EMBL/GenBank/DDBJ whole genome shotgun (WGS) entry which is preliminary data.</text>
</comment>
<name>A0A4Z2H4Q8_9TELE</name>
<protein>
    <submittedName>
        <fullName evidence="2">Uncharacterized protein</fullName>
    </submittedName>
</protein>
<organism evidence="2 3">
    <name type="scientific">Liparis tanakae</name>
    <name type="common">Tanaka's snailfish</name>
    <dbReference type="NCBI Taxonomy" id="230148"/>
    <lineage>
        <taxon>Eukaryota</taxon>
        <taxon>Metazoa</taxon>
        <taxon>Chordata</taxon>
        <taxon>Craniata</taxon>
        <taxon>Vertebrata</taxon>
        <taxon>Euteleostomi</taxon>
        <taxon>Actinopterygii</taxon>
        <taxon>Neopterygii</taxon>
        <taxon>Teleostei</taxon>
        <taxon>Neoteleostei</taxon>
        <taxon>Acanthomorphata</taxon>
        <taxon>Eupercaria</taxon>
        <taxon>Perciformes</taxon>
        <taxon>Cottioidei</taxon>
        <taxon>Cottales</taxon>
        <taxon>Liparidae</taxon>
        <taxon>Liparis</taxon>
    </lineage>
</organism>
<dbReference type="EMBL" id="SRLO01000337">
    <property type="protein sequence ID" value="TNN60275.1"/>
    <property type="molecule type" value="Genomic_DNA"/>
</dbReference>
<proteinExistence type="predicted"/>
<feature type="region of interest" description="Disordered" evidence="1">
    <location>
        <begin position="28"/>
        <end position="57"/>
    </location>
</feature>
<sequence length="92" mass="10053">MNHRSRTHERKGEGEGLCGRAKTLLFGVGLGRRQPKRSRDRSRIASEAQGEADRRASSGLSFAFRVTKLWGSCGPHVTPGGYIGRGMSARAR</sequence>
<dbReference type="AlphaFoldDB" id="A0A4Z2H4Q8"/>
<evidence type="ECO:0000313" key="2">
    <source>
        <dbReference type="EMBL" id="TNN60275.1"/>
    </source>
</evidence>
<evidence type="ECO:0000256" key="1">
    <source>
        <dbReference type="SAM" id="MobiDB-lite"/>
    </source>
</evidence>
<evidence type="ECO:0000313" key="3">
    <source>
        <dbReference type="Proteomes" id="UP000314294"/>
    </source>
</evidence>
<reference evidence="2 3" key="1">
    <citation type="submission" date="2019-03" db="EMBL/GenBank/DDBJ databases">
        <title>First draft genome of Liparis tanakae, snailfish: a comprehensive survey of snailfish specific genes.</title>
        <authorList>
            <person name="Kim W."/>
            <person name="Song I."/>
            <person name="Jeong J.-H."/>
            <person name="Kim D."/>
            <person name="Kim S."/>
            <person name="Ryu S."/>
            <person name="Song J.Y."/>
            <person name="Lee S.K."/>
        </authorList>
    </citation>
    <scope>NUCLEOTIDE SEQUENCE [LARGE SCALE GENOMIC DNA]</scope>
    <source>
        <tissue evidence="2">Muscle</tissue>
    </source>
</reference>
<keyword evidence="3" id="KW-1185">Reference proteome</keyword>
<accession>A0A4Z2H4Q8</accession>